<dbReference type="OrthoDB" id="9805918at2"/>
<dbReference type="HAMAP" id="MF_00195">
    <property type="entry name" value="GTPase_Der"/>
    <property type="match status" value="1"/>
</dbReference>
<dbReference type="InterPro" id="IPR006073">
    <property type="entry name" value="GTP-bd"/>
</dbReference>
<evidence type="ECO:0000256" key="1">
    <source>
        <dbReference type="ARBA" id="ARBA00008279"/>
    </source>
</evidence>
<dbReference type="CDD" id="cd01895">
    <property type="entry name" value="EngA2"/>
    <property type="match status" value="1"/>
</dbReference>
<dbReference type="InterPro" id="IPR016484">
    <property type="entry name" value="GTPase_Der"/>
</dbReference>
<feature type="binding site" evidence="8">
    <location>
        <begin position="121"/>
        <end position="124"/>
    </location>
    <ligand>
        <name>GTP</name>
        <dbReference type="ChEBI" id="CHEBI:37565"/>
        <label>1</label>
    </ligand>
</feature>
<evidence type="ECO:0000256" key="2">
    <source>
        <dbReference type="ARBA" id="ARBA00020953"/>
    </source>
</evidence>
<dbReference type="InterPro" id="IPR027417">
    <property type="entry name" value="P-loop_NTPase"/>
</dbReference>
<comment type="function">
    <text evidence="8 10">GTPase that plays an essential role in the late steps of ribosome biogenesis.</text>
</comment>
<keyword evidence="5 8" id="KW-0547">Nucleotide-binding</keyword>
<proteinExistence type="inferred from homology"/>
<feature type="binding site" evidence="8">
    <location>
        <begin position="58"/>
        <end position="62"/>
    </location>
    <ligand>
        <name>GTP</name>
        <dbReference type="ChEBI" id="CHEBI:37565"/>
        <label>1</label>
    </ligand>
</feature>
<reference evidence="13" key="1">
    <citation type="submission" date="2016-11" db="EMBL/GenBank/DDBJ databases">
        <authorList>
            <person name="Varghese N."/>
            <person name="Submissions S."/>
        </authorList>
    </citation>
    <scope>NUCLEOTIDE SEQUENCE [LARGE SCALE GENOMIC DNA]</scope>
    <source>
        <strain evidence="13">DSM 19514</strain>
    </source>
</reference>
<evidence type="ECO:0000313" key="12">
    <source>
        <dbReference type="EMBL" id="SHE84450.1"/>
    </source>
</evidence>
<dbReference type="Proteomes" id="UP000184295">
    <property type="component" value="Unassembled WGS sequence"/>
</dbReference>
<dbReference type="RefSeq" id="WP_072791484.1">
    <property type="nucleotide sequence ID" value="NZ_FQUL01000029.1"/>
</dbReference>
<sequence>MQDLPKVAVVGRPNVGKSTLFNRFVGRRVAIVEEMPKVTRDRKEVEVKWSGRSFTLVDTGGWLSSGTSLDDKVSKQSEEAIRSADLVLFVVDATVGVTEEDLRVRDMLHKVGVKDVIVVVNKVDSDRQDPLIWEFASLGFGDIFGVSALHGRLSGDLLDAVIDRIDAPLEDDEEVSEYGSSQDDAKIVHVALVGRPNVGKSTLFNRLVGAERSVVHDMAGTTTDTVDTVVERDGMTYRFVDTAGLRRKSKSSDGTEYFSMVRTLQAIDTSDIALLVVDATEGVTSQDQRLAERIDLSGSPAIVLLNKWDSLSEEERLSLESEVKSKLSFLSYMEPLRISALSGHNLHRVWKFIDEANSVYTKRVPTRELNKLLVSLQVNHPPKKTKILYGVQGATDPPTFTLFSTKDIDTGYLRYVENRIREHFGLGVTPIKIRVRRRSS</sequence>
<dbReference type="InterPro" id="IPR005225">
    <property type="entry name" value="Small_GTP-bd"/>
</dbReference>
<dbReference type="InterPro" id="IPR015946">
    <property type="entry name" value="KH_dom-like_a/b"/>
</dbReference>
<gene>
    <name evidence="8" type="primary">der</name>
    <name evidence="12" type="ORF">SAMN02745225_01776</name>
</gene>
<dbReference type="Pfam" id="PF14714">
    <property type="entry name" value="KH_dom-like"/>
    <property type="match status" value="1"/>
</dbReference>
<evidence type="ECO:0000256" key="5">
    <source>
        <dbReference type="ARBA" id="ARBA00022741"/>
    </source>
</evidence>
<dbReference type="NCBIfam" id="TIGR03594">
    <property type="entry name" value="GTPase_EngA"/>
    <property type="match status" value="1"/>
</dbReference>
<feature type="binding site" evidence="8">
    <location>
        <begin position="11"/>
        <end position="18"/>
    </location>
    <ligand>
        <name>GTP</name>
        <dbReference type="ChEBI" id="CHEBI:37565"/>
        <label>1</label>
    </ligand>
</feature>
<dbReference type="STRING" id="1121881.SAMN02745225_01776"/>
<dbReference type="Pfam" id="PF01926">
    <property type="entry name" value="MMR_HSR1"/>
    <property type="match status" value="2"/>
</dbReference>
<dbReference type="NCBIfam" id="TIGR00231">
    <property type="entry name" value="small_GTP"/>
    <property type="match status" value="2"/>
</dbReference>
<feature type="domain" description="EngA-type G" evidence="11">
    <location>
        <begin position="5"/>
        <end position="169"/>
    </location>
</feature>
<dbReference type="InterPro" id="IPR031166">
    <property type="entry name" value="G_ENGA"/>
</dbReference>
<evidence type="ECO:0000259" key="11">
    <source>
        <dbReference type="PROSITE" id="PS51712"/>
    </source>
</evidence>
<organism evidence="12 13">
    <name type="scientific">Ferrithrix thermotolerans DSM 19514</name>
    <dbReference type="NCBI Taxonomy" id="1121881"/>
    <lineage>
        <taxon>Bacteria</taxon>
        <taxon>Bacillati</taxon>
        <taxon>Actinomycetota</taxon>
        <taxon>Acidimicrobiia</taxon>
        <taxon>Acidimicrobiales</taxon>
        <taxon>Acidimicrobiaceae</taxon>
        <taxon>Ferrithrix</taxon>
    </lineage>
</organism>
<dbReference type="PIRSF" id="PIRSF006485">
    <property type="entry name" value="GTP-binding_EngA"/>
    <property type="match status" value="1"/>
</dbReference>
<feature type="binding site" evidence="8">
    <location>
        <begin position="306"/>
        <end position="309"/>
    </location>
    <ligand>
        <name>GTP</name>
        <dbReference type="ChEBI" id="CHEBI:37565"/>
        <label>2</label>
    </ligand>
</feature>
<keyword evidence="4 10" id="KW-0677">Repeat</keyword>
<evidence type="ECO:0000256" key="7">
    <source>
        <dbReference type="ARBA" id="ARBA00032345"/>
    </source>
</evidence>
<dbReference type="SUPFAM" id="SSF52540">
    <property type="entry name" value="P-loop containing nucleoside triphosphate hydrolases"/>
    <property type="match status" value="2"/>
</dbReference>
<evidence type="ECO:0000256" key="8">
    <source>
        <dbReference type="HAMAP-Rule" id="MF_00195"/>
    </source>
</evidence>
<feature type="domain" description="EngA-type G" evidence="11">
    <location>
        <begin position="188"/>
        <end position="361"/>
    </location>
</feature>
<dbReference type="PANTHER" id="PTHR43834">
    <property type="entry name" value="GTPASE DER"/>
    <property type="match status" value="1"/>
</dbReference>
<evidence type="ECO:0000256" key="3">
    <source>
        <dbReference type="ARBA" id="ARBA00022517"/>
    </source>
</evidence>
<dbReference type="PRINTS" id="PR00326">
    <property type="entry name" value="GTP1OBG"/>
</dbReference>
<evidence type="ECO:0000256" key="6">
    <source>
        <dbReference type="ARBA" id="ARBA00023134"/>
    </source>
</evidence>
<dbReference type="Gene3D" id="3.30.300.20">
    <property type="match status" value="1"/>
</dbReference>
<dbReference type="GO" id="GO:0043022">
    <property type="term" value="F:ribosome binding"/>
    <property type="evidence" value="ECO:0007669"/>
    <property type="project" value="TreeGrafter"/>
</dbReference>
<feature type="binding site" evidence="8">
    <location>
        <begin position="241"/>
        <end position="245"/>
    </location>
    <ligand>
        <name>GTP</name>
        <dbReference type="ChEBI" id="CHEBI:37565"/>
        <label>2</label>
    </ligand>
</feature>
<dbReference type="Gene3D" id="3.40.50.300">
    <property type="entry name" value="P-loop containing nucleotide triphosphate hydrolases"/>
    <property type="match status" value="2"/>
</dbReference>
<dbReference type="EMBL" id="FQUL01000029">
    <property type="protein sequence ID" value="SHE84450.1"/>
    <property type="molecule type" value="Genomic_DNA"/>
</dbReference>
<dbReference type="GO" id="GO:0005525">
    <property type="term" value="F:GTP binding"/>
    <property type="evidence" value="ECO:0007669"/>
    <property type="project" value="UniProtKB-UniRule"/>
</dbReference>
<keyword evidence="6 8" id="KW-0342">GTP-binding</keyword>
<dbReference type="CDD" id="cd01894">
    <property type="entry name" value="EngA1"/>
    <property type="match status" value="1"/>
</dbReference>
<evidence type="ECO:0000256" key="10">
    <source>
        <dbReference type="RuleBase" id="RU004481"/>
    </source>
</evidence>
<dbReference type="FunFam" id="3.40.50.300:FF:000040">
    <property type="entry name" value="GTPase Der"/>
    <property type="match status" value="1"/>
</dbReference>
<dbReference type="PANTHER" id="PTHR43834:SF6">
    <property type="entry name" value="GTPASE DER"/>
    <property type="match status" value="1"/>
</dbReference>
<dbReference type="PROSITE" id="PS51712">
    <property type="entry name" value="G_ENGA"/>
    <property type="match status" value="2"/>
</dbReference>
<feature type="binding site" evidence="8">
    <location>
        <begin position="194"/>
        <end position="201"/>
    </location>
    <ligand>
        <name>GTP</name>
        <dbReference type="ChEBI" id="CHEBI:37565"/>
        <label>2</label>
    </ligand>
</feature>
<dbReference type="AlphaFoldDB" id="A0A1M4WTC2"/>
<dbReference type="GO" id="GO:0042254">
    <property type="term" value="P:ribosome biogenesis"/>
    <property type="evidence" value="ECO:0007669"/>
    <property type="project" value="UniProtKB-KW"/>
</dbReference>
<dbReference type="InterPro" id="IPR032859">
    <property type="entry name" value="KH_dom-like"/>
</dbReference>
<evidence type="ECO:0000313" key="13">
    <source>
        <dbReference type="Proteomes" id="UP000184295"/>
    </source>
</evidence>
<accession>A0A1M4WTC2</accession>
<comment type="subunit">
    <text evidence="8">Associates with the 50S ribosomal subunit.</text>
</comment>
<evidence type="ECO:0000256" key="9">
    <source>
        <dbReference type="PROSITE-ProRule" id="PRU01049"/>
    </source>
</evidence>
<keyword evidence="13" id="KW-1185">Reference proteome</keyword>
<evidence type="ECO:0000256" key="4">
    <source>
        <dbReference type="ARBA" id="ARBA00022737"/>
    </source>
</evidence>
<comment type="similarity">
    <text evidence="1 8 9 10">Belongs to the TRAFAC class TrmE-Era-EngA-EngB-Septin-like GTPase superfamily. EngA (Der) GTPase family.</text>
</comment>
<name>A0A1M4WTC2_9ACTN</name>
<keyword evidence="3 8" id="KW-0690">Ribosome biogenesis</keyword>
<protein>
    <recommendedName>
        <fullName evidence="2 8">GTPase Der</fullName>
    </recommendedName>
    <alternativeName>
        <fullName evidence="7 8">GTP-binding protein EngA</fullName>
    </alternativeName>
</protein>